<dbReference type="Proteomes" id="UP000054251">
    <property type="component" value="Unassembled WGS sequence"/>
</dbReference>
<dbReference type="OrthoDB" id="4138492at2759"/>
<comment type="caution">
    <text evidence="2">The sequence shown here is derived from an EMBL/GenBank/DDBJ whole genome shotgun (WGS) entry which is preliminary data.</text>
</comment>
<dbReference type="EMBL" id="LMYN01000280">
    <property type="protein sequence ID" value="KRZ98455.1"/>
    <property type="molecule type" value="Genomic_DNA"/>
</dbReference>
<evidence type="ECO:0008006" key="4">
    <source>
        <dbReference type="Google" id="ProtNLM"/>
    </source>
</evidence>
<keyword evidence="1" id="KW-1133">Transmembrane helix</keyword>
<dbReference type="RefSeq" id="XP_015464558.1">
    <property type="nucleotide sequence ID" value="XM_015614613.1"/>
</dbReference>
<evidence type="ECO:0000313" key="2">
    <source>
        <dbReference type="EMBL" id="KRZ98455.1"/>
    </source>
</evidence>
<name>A0A0V1PQE1_9ASCO</name>
<reference evidence="2 3" key="1">
    <citation type="submission" date="2015-11" db="EMBL/GenBank/DDBJ databases">
        <title>The genome of Debaryomyces fabryi.</title>
        <authorList>
            <person name="Tafer H."/>
            <person name="Lopandic K."/>
        </authorList>
    </citation>
    <scope>NUCLEOTIDE SEQUENCE [LARGE SCALE GENOMIC DNA]</scope>
    <source>
        <strain evidence="2 3">CBS 789</strain>
    </source>
</reference>
<keyword evidence="3" id="KW-1185">Reference proteome</keyword>
<accession>A0A0V1PQE1</accession>
<evidence type="ECO:0000313" key="3">
    <source>
        <dbReference type="Proteomes" id="UP000054251"/>
    </source>
</evidence>
<keyword evidence="1" id="KW-0472">Membrane</keyword>
<dbReference type="GeneID" id="26842793"/>
<gene>
    <name evidence="2" type="ORF">AC631_05784</name>
</gene>
<feature type="transmembrane region" description="Helical" evidence="1">
    <location>
        <begin position="6"/>
        <end position="24"/>
    </location>
</feature>
<keyword evidence="1" id="KW-0812">Transmembrane</keyword>
<dbReference type="AlphaFoldDB" id="A0A0V1PQE1"/>
<protein>
    <recommendedName>
        <fullName evidence="4">AMP-dependent synthetase/ligase domain-containing protein</fullName>
    </recommendedName>
</protein>
<evidence type="ECO:0000256" key="1">
    <source>
        <dbReference type="SAM" id="Phobius"/>
    </source>
</evidence>
<proteinExistence type="predicted"/>
<organism evidence="2 3">
    <name type="scientific">Debaryomyces fabryi</name>
    <dbReference type="NCBI Taxonomy" id="58627"/>
    <lineage>
        <taxon>Eukaryota</taxon>
        <taxon>Fungi</taxon>
        <taxon>Dikarya</taxon>
        <taxon>Ascomycota</taxon>
        <taxon>Saccharomycotina</taxon>
        <taxon>Pichiomycetes</taxon>
        <taxon>Debaryomycetaceae</taxon>
        <taxon>Debaryomyces</taxon>
    </lineage>
</organism>
<sequence>MIDNNVLIAIIVVLGINYLYSWYIDSTKDVSDVYLNEQSIIDATRKSDESAIYKSNKLDYSHGLRIGLDIRYNHYKLRNGNLCDVWEVLMNATSRDPTKEIVIHDEAIKIAELNYMVDKIGHYLKDKEAKRIAINYRNSLVCVEVFCILIACFVNRITVNFYDDIDTVENIDYYVIDKQELELVKDKRYILFNSRSENSVYGILEGKRGELLKFQNEYHPDKDKGTVIQFTRKVNHRVLSNVRFAQINLISGIASTIKHIPLSRMWSDKDTLLVVQSKVKTNESILNEICKIMACFVTNTKVKIINPADFSVIKSHNPTILSINESDFIENVKLDEIKPLKNIIKKLQFNQSMKFLSKGKFTTTYKDVLRLIYIQTSITQKSKLNTLQLNEFRSLLGSRIIMEYGYPNVVGPIIQTDFYDYRIIALNKDVNGFGCLSQSIEAKLVNLQNNYGSIVIRGYNIGKALNTMNDSSRPLADNEGFMPIYNVRGKWGNDGCLYIYNT</sequence>